<dbReference type="STRING" id="200324.A0A2N5T6F2"/>
<gene>
    <name evidence="2" type="ORF">PCANC_07318</name>
</gene>
<reference evidence="2 3" key="1">
    <citation type="submission" date="2017-11" db="EMBL/GenBank/DDBJ databases">
        <title>De novo assembly and phasing of dikaryotic genomes from two isolates of Puccinia coronata f. sp. avenae, the causal agent of oat crown rust.</title>
        <authorList>
            <person name="Miller M.E."/>
            <person name="Zhang Y."/>
            <person name="Omidvar V."/>
            <person name="Sperschneider J."/>
            <person name="Schwessinger B."/>
            <person name="Raley C."/>
            <person name="Palmer J.M."/>
            <person name="Garnica D."/>
            <person name="Upadhyaya N."/>
            <person name="Rathjen J."/>
            <person name="Taylor J.M."/>
            <person name="Park R.F."/>
            <person name="Dodds P.N."/>
            <person name="Hirsch C.D."/>
            <person name="Kianian S.F."/>
            <person name="Figueroa M."/>
        </authorList>
    </citation>
    <scope>NUCLEOTIDE SEQUENCE [LARGE SCALE GENOMIC DNA]</scope>
    <source>
        <strain evidence="2">12NC29</strain>
    </source>
</reference>
<dbReference type="Proteomes" id="UP000235388">
    <property type="component" value="Unassembled WGS sequence"/>
</dbReference>
<organism evidence="2 3">
    <name type="scientific">Puccinia coronata f. sp. avenae</name>
    <dbReference type="NCBI Taxonomy" id="200324"/>
    <lineage>
        <taxon>Eukaryota</taxon>
        <taxon>Fungi</taxon>
        <taxon>Dikarya</taxon>
        <taxon>Basidiomycota</taxon>
        <taxon>Pucciniomycotina</taxon>
        <taxon>Pucciniomycetes</taxon>
        <taxon>Pucciniales</taxon>
        <taxon>Pucciniaceae</taxon>
        <taxon>Puccinia</taxon>
    </lineage>
</organism>
<dbReference type="EMBL" id="PGCJ01000788">
    <property type="protein sequence ID" value="PLW21082.1"/>
    <property type="molecule type" value="Genomic_DNA"/>
</dbReference>
<protein>
    <submittedName>
        <fullName evidence="2">Uncharacterized protein</fullName>
    </submittedName>
</protein>
<keyword evidence="3" id="KW-1185">Reference proteome</keyword>
<dbReference type="AlphaFoldDB" id="A0A2N5T6F2"/>
<name>A0A2N5T6F2_9BASI</name>
<sequence length="170" mass="19244">MQRSPPIKAPPPPHSGATGSKVPPTKKPPTHKAPSALDDDDSSASNPFQTSGIQTSYEYATDPRNRNSIVKEGSQRFATDDDCLKMEGSNFRTWFRKICEFALMSLDDADFYLKDMRRDIRDPIARTVILSSINRSFCSPYYDFKYSFTRGDFMVPVDGCHCITHYPFLV</sequence>
<evidence type="ECO:0000256" key="1">
    <source>
        <dbReference type="SAM" id="MobiDB-lite"/>
    </source>
</evidence>
<evidence type="ECO:0000313" key="3">
    <source>
        <dbReference type="Proteomes" id="UP000235388"/>
    </source>
</evidence>
<comment type="caution">
    <text evidence="2">The sequence shown here is derived from an EMBL/GenBank/DDBJ whole genome shotgun (WGS) entry which is preliminary data.</text>
</comment>
<feature type="compositionally biased region" description="Polar residues" evidence="1">
    <location>
        <begin position="46"/>
        <end position="58"/>
    </location>
</feature>
<feature type="region of interest" description="Disordered" evidence="1">
    <location>
        <begin position="1"/>
        <end position="70"/>
    </location>
</feature>
<accession>A0A2N5T6F2</accession>
<proteinExistence type="predicted"/>
<dbReference type="OrthoDB" id="2513234at2759"/>
<evidence type="ECO:0000313" key="2">
    <source>
        <dbReference type="EMBL" id="PLW21082.1"/>
    </source>
</evidence>